<evidence type="ECO:0000313" key="1">
    <source>
        <dbReference type="EMBL" id="SFM36721.1"/>
    </source>
</evidence>
<name>A0A1I4Q9E9_9GAMM</name>
<evidence type="ECO:0000313" key="2">
    <source>
        <dbReference type="Proteomes" id="UP000198519"/>
    </source>
</evidence>
<protein>
    <submittedName>
        <fullName evidence="1">Uncharacterized protein</fullName>
    </submittedName>
</protein>
<accession>A0A1I4Q9E9</accession>
<keyword evidence="2" id="KW-1185">Reference proteome</keyword>
<dbReference type="Proteomes" id="UP000198519">
    <property type="component" value="Unassembled WGS sequence"/>
</dbReference>
<dbReference type="STRING" id="488535.SAMN04487963_2260"/>
<dbReference type="EMBL" id="FOUE01000003">
    <property type="protein sequence ID" value="SFM36721.1"/>
    <property type="molecule type" value="Genomic_DNA"/>
</dbReference>
<dbReference type="AlphaFoldDB" id="A0A1I4Q9E9"/>
<reference evidence="2" key="1">
    <citation type="submission" date="2016-10" db="EMBL/GenBank/DDBJ databases">
        <authorList>
            <person name="Varghese N."/>
            <person name="Submissions S."/>
        </authorList>
    </citation>
    <scope>NUCLEOTIDE SEQUENCE [LARGE SCALE GENOMIC DNA]</scope>
    <source>
        <strain evidence="2">CGMCC 1.7061</strain>
    </source>
</reference>
<organism evidence="1 2">
    <name type="scientific">Marinobacter zhejiangensis</name>
    <dbReference type="NCBI Taxonomy" id="488535"/>
    <lineage>
        <taxon>Bacteria</taxon>
        <taxon>Pseudomonadati</taxon>
        <taxon>Pseudomonadota</taxon>
        <taxon>Gammaproteobacteria</taxon>
        <taxon>Pseudomonadales</taxon>
        <taxon>Marinobacteraceae</taxon>
        <taxon>Marinobacter</taxon>
    </lineage>
</organism>
<gene>
    <name evidence="1" type="ORF">SAMN04487963_2260</name>
</gene>
<sequence length="514" mass="55417">MDSMDLMDRRANKGNQNRNGVLMVLALGLLASGCASFNQRDQMARFNAAYSDGDYLAAAEAMEFDAGQWQETDKDRADGAGEYVLELLHQGEALRLAGDYEGAVEAFDWAEAGMKYLDTEGAMASALGSVSSILVNDSSRDYRALMSEAILLNTYKGLGFLAMADSADARVEFNRADDRTRRAVDYFSEEIQARQQQLLGDPASAGLVNRTLGSHDLKAALEDNYGSPSRWQVFPDYIVPTSTYLHGLFFLAASTGGADTSKALTSLQRVAGMVPGNEVLSEDVALAEALASGQTSRQHLPPQVWVVYENGLGPVLEEIRFEVPLLISRHGESQIIVAVVALPRYRDRSAVPGHLRVTGENQDQVATEPLVSMGQVIQTEMQARFPGVLIRAVSAAVVKGMIQSQVAESMGALGQFGAILYTVSTTQADLRGWQALPDHWQIARVERPADGNLILTDSHQGELGTLALPPSPFTLVYVKRPTAAAPATVMVMDLQGRHPGQTLTLPASAGSAKQ</sequence>
<proteinExistence type="predicted"/>